<organism evidence="3 4">
    <name type="scientific">Citrus sinensis</name>
    <name type="common">Sweet orange</name>
    <name type="synonym">Citrus aurantium var. sinensis</name>
    <dbReference type="NCBI Taxonomy" id="2711"/>
    <lineage>
        <taxon>Eukaryota</taxon>
        <taxon>Viridiplantae</taxon>
        <taxon>Streptophyta</taxon>
        <taxon>Embryophyta</taxon>
        <taxon>Tracheophyta</taxon>
        <taxon>Spermatophyta</taxon>
        <taxon>Magnoliopsida</taxon>
        <taxon>eudicotyledons</taxon>
        <taxon>Gunneridae</taxon>
        <taxon>Pentapetalae</taxon>
        <taxon>rosids</taxon>
        <taxon>malvids</taxon>
        <taxon>Sapindales</taxon>
        <taxon>Rutaceae</taxon>
        <taxon>Aurantioideae</taxon>
        <taxon>Citrus</taxon>
    </lineage>
</organism>
<feature type="compositionally biased region" description="Polar residues" evidence="2">
    <location>
        <begin position="59"/>
        <end position="71"/>
    </location>
</feature>
<dbReference type="PANTHER" id="PTHR12072">
    <property type="entry name" value="CWF19, CELL CYCLE CONTROL PROTEIN"/>
    <property type="match status" value="1"/>
</dbReference>
<dbReference type="STRING" id="2711.A0A067DIC1"/>
<evidence type="ECO:0000256" key="1">
    <source>
        <dbReference type="ARBA" id="ARBA00006795"/>
    </source>
</evidence>
<name>A0A067DIC1_CITSI</name>
<sequence>MGLEYMLRPAERTARKPLVPVEKQPDEPPYEEMPKVNLRELNPYLKDNGSGYPEDENGNKSSGEQLLSSSLVGDGGASWRLKALKRAQE</sequence>
<gene>
    <name evidence="3" type="ORF">CISIN_1g034619mg</name>
</gene>
<keyword evidence="4" id="KW-1185">Reference proteome</keyword>
<dbReference type="Proteomes" id="UP000027120">
    <property type="component" value="Unassembled WGS sequence"/>
</dbReference>
<evidence type="ECO:0000313" key="3">
    <source>
        <dbReference type="EMBL" id="KDO38376.1"/>
    </source>
</evidence>
<proteinExistence type="inferred from homology"/>
<dbReference type="PANTHER" id="PTHR12072:SF5">
    <property type="entry name" value="CWF19-LIKE PROTEIN 2"/>
    <property type="match status" value="1"/>
</dbReference>
<feature type="region of interest" description="Disordered" evidence="2">
    <location>
        <begin position="1"/>
        <end position="73"/>
    </location>
</feature>
<dbReference type="InterPro" id="IPR040194">
    <property type="entry name" value="Cwf19-like"/>
</dbReference>
<dbReference type="AlphaFoldDB" id="A0A067DIC1"/>
<reference evidence="3 4" key="1">
    <citation type="submission" date="2014-04" db="EMBL/GenBank/DDBJ databases">
        <authorList>
            <consortium name="International Citrus Genome Consortium"/>
            <person name="Gmitter F."/>
            <person name="Chen C."/>
            <person name="Farmerie W."/>
            <person name="Harkins T."/>
            <person name="Desany B."/>
            <person name="Mohiuddin M."/>
            <person name="Kodira C."/>
            <person name="Borodovsky M."/>
            <person name="Lomsadze A."/>
            <person name="Burns P."/>
            <person name="Jenkins J."/>
            <person name="Prochnik S."/>
            <person name="Shu S."/>
            <person name="Chapman J."/>
            <person name="Pitluck S."/>
            <person name="Schmutz J."/>
            <person name="Rokhsar D."/>
        </authorList>
    </citation>
    <scope>NUCLEOTIDE SEQUENCE</scope>
</reference>
<comment type="similarity">
    <text evidence="1">Belongs to the CWF19 family.</text>
</comment>
<evidence type="ECO:0000256" key="2">
    <source>
        <dbReference type="SAM" id="MobiDB-lite"/>
    </source>
</evidence>
<dbReference type="EMBL" id="KK788170">
    <property type="protein sequence ID" value="KDO38376.1"/>
    <property type="molecule type" value="Genomic_DNA"/>
</dbReference>
<protein>
    <submittedName>
        <fullName evidence="3">Uncharacterized protein</fullName>
    </submittedName>
</protein>
<evidence type="ECO:0000313" key="4">
    <source>
        <dbReference type="Proteomes" id="UP000027120"/>
    </source>
</evidence>
<accession>A0A067DIC1</accession>